<organism evidence="3 4">
    <name type="scientific">Limimonas halophila</name>
    <dbReference type="NCBI Taxonomy" id="1082479"/>
    <lineage>
        <taxon>Bacteria</taxon>
        <taxon>Pseudomonadati</taxon>
        <taxon>Pseudomonadota</taxon>
        <taxon>Alphaproteobacteria</taxon>
        <taxon>Rhodospirillales</taxon>
        <taxon>Rhodovibrionaceae</taxon>
        <taxon>Limimonas</taxon>
    </lineage>
</organism>
<sequence length="138" mass="14970">MAQHDPQAHLSDASTIETDVASSVQKALETNGRIGAAWLDGVSRISRELTDFTGDRWRTDLETFDQICSCRNPMNLFYIQLDFTQRFLQAYLDEAAKLTKLAVESGLECTEPAGGPASGEQTARPDTKTSGAAQADAS</sequence>
<evidence type="ECO:0000313" key="3">
    <source>
        <dbReference type="EMBL" id="SDF73846.1"/>
    </source>
</evidence>
<dbReference type="Pfam" id="PF09361">
    <property type="entry name" value="Phasin_2"/>
    <property type="match status" value="1"/>
</dbReference>
<dbReference type="EMBL" id="FNCE01000002">
    <property type="protein sequence ID" value="SDF73846.1"/>
    <property type="molecule type" value="Genomic_DNA"/>
</dbReference>
<evidence type="ECO:0000259" key="2">
    <source>
        <dbReference type="Pfam" id="PF09361"/>
    </source>
</evidence>
<dbReference type="AlphaFoldDB" id="A0A1G7NIP8"/>
<keyword evidence="4" id="KW-1185">Reference proteome</keyword>
<evidence type="ECO:0000256" key="1">
    <source>
        <dbReference type="SAM" id="MobiDB-lite"/>
    </source>
</evidence>
<dbReference type="InterPro" id="IPR018968">
    <property type="entry name" value="Phasin"/>
</dbReference>
<dbReference type="RefSeq" id="WP_176758503.1">
    <property type="nucleotide sequence ID" value="NZ_FNCE01000002.1"/>
</dbReference>
<evidence type="ECO:0000313" key="4">
    <source>
        <dbReference type="Proteomes" id="UP000199415"/>
    </source>
</evidence>
<gene>
    <name evidence="3" type="ORF">SAMN05216241_102185</name>
</gene>
<feature type="domain" description="Phasin" evidence="2">
    <location>
        <begin position="20"/>
        <end position="113"/>
    </location>
</feature>
<protein>
    <submittedName>
        <fullName evidence="3">Phasin protein</fullName>
    </submittedName>
</protein>
<feature type="compositionally biased region" description="Polar residues" evidence="1">
    <location>
        <begin position="128"/>
        <end position="138"/>
    </location>
</feature>
<proteinExistence type="predicted"/>
<feature type="region of interest" description="Disordered" evidence="1">
    <location>
        <begin position="109"/>
        <end position="138"/>
    </location>
</feature>
<name>A0A1G7NIP8_9PROT</name>
<dbReference type="Proteomes" id="UP000199415">
    <property type="component" value="Unassembled WGS sequence"/>
</dbReference>
<accession>A0A1G7NIP8</accession>
<reference evidence="3 4" key="1">
    <citation type="submission" date="2016-10" db="EMBL/GenBank/DDBJ databases">
        <authorList>
            <person name="de Groot N.N."/>
        </authorList>
    </citation>
    <scope>NUCLEOTIDE SEQUENCE [LARGE SCALE GENOMIC DNA]</scope>
    <source>
        <strain evidence="3 4">DSM 25584</strain>
    </source>
</reference>